<evidence type="ECO:0000256" key="3">
    <source>
        <dbReference type="ARBA" id="ARBA00023125"/>
    </source>
</evidence>
<proteinExistence type="inferred from homology"/>
<dbReference type="Pfam" id="PF03466">
    <property type="entry name" value="LysR_substrate"/>
    <property type="match status" value="1"/>
</dbReference>
<dbReference type="PANTHER" id="PTHR30126">
    <property type="entry name" value="HTH-TYPE TRANSCRIPTIONAL REGULATOR"/>
    <property type="match status" value="1"/>
</dbReference>
<dbReference type="PANTHER" id="PTHR30126:SF64">
    <property type="entry name" value="HTH-TYPE TRANSCRIPTIONAL REGULATOR CITR"/>
    <property type="match status" value="1"/>
</dbReference>
<dbReference type="InterPro" id="IPR000847">
    <property type="entry name" value="LysR_HTH_N"/>
</dbReference>
<dbReference type="PROSITE" id="PS50931">
    <property type="entry name" value="HTH_LYSR"/>
    <property type="match status" value="1"/>
</dbReference>
<dbReference type="Proteomes" id="UP001407405">
    <property type="component" value="Unassembled WGS sequence"/>
</dbReference>
<comment type="similarity">
    <text evidence="1">Belongs to the LysR transcriptional regulatory family.</text>
</comment>
<dbReference type="SUPFAM" id="SSF46785">
    <property type="entry name" value="Winged helix' DNA-binding domain"/>
    <property type="match status" value="1"/>
</dbReference>
<keyword evidence="7" id="KW-1185">Reference proteome</keyword>
<evidence type="ECO:0000313" key="6">
    <source>
        <dbReference type="EMBL" id="MEN1760971.1"/>
    </source>
</evidence>
<organism evidence="6 7">
    <name type="scientific">Anoxynatronum sibiricum</name>
    <dbReference type="NCBI Taxonomy" id="210623"/>
    <lineage>
        <taxon>Bacteria</taxon>
        <taxon>Bacillati</taxon>
        <taxon>Bacillota</taxon>
        <taxon>Clostridia</taxon>
        <taxon>Eubacteriales</taxon>
        <taxon>Clostridiaceae</taxon>
        <taxon>Anoxynatronum</taxon>
    </lineage>
</organism>
<dbReference type="Gene3D" id="3.40.190.290">
    <property type="match status" value="1"/>
</dbReference>
<dbReference type="Pfam" id="PF00126">
    <property type="entry name" value="HTH_1"/>
    <property type="match status" value="1"/>
</dbReference>
<dbReference type="PRINTS" id="PR00039">
    <property type="entry name" value="HTHLYSR"/>
</dbReference>
<evidence type="ECO:0000313" key="7">
    <source>
        <dbReference type="Proteomes" id="UP001407405"/>
    </source>
</evidence>
<evidence type="ECO:0000259" key="5">
    <source>
        <dbReference type="PROSITE" id="PS50931"/>
    </source>
</evidence>
<keyword evidence="3" id="KW-0238">DNA-binding</keyword>
<dbReference type="RefSeq" id="WP_343186287.1">
    <property type="nucleotide sequence ID" value="NZ_JBCITM010000010.1"/>
</dbReference>
<keyword evidence="4" id="KW-0804">Transcription</keyword>
<accession>A0ABU9VUZ2</accession>
<dbReference type="InterPro" id="IPR036390">
    <property type="entry name" value="WH_DNA-bd_sf"/>
</dbReference>
<feature type="domain" description="HTH lysR-type" evidence="5">
    <location>
        <begin position="1"/>
        <end position="58"/>
    </location>
</feature>
<evidence type="ECO:0000256" key="4">
    <source>
        <dbReference type="ARBA" id="ARBA00023163"/>
    </source>
</evidence>
<dbReference type="InterPro" id="IPR036388">
    <property type="entry name" value="WH-like_DNA-bd_sf"/>
</dbReference>
<dbReference type="InterPro" id="IPR005119">
    <property type="entry name" value="LysR_subst-bd"/>
</dbReference>
<keyword evidence="2" id="KW-0805">Transcription regulation</keyword>
<dbReference type="Gene3D" id="1.10.10.10">
    <property type="entry name" value="Winged helix-like DNA-binding domain superfamily/Winged helix DNA-binding domain"/>
    <property type="match status" value="1"/>
</dbReference>
<name>A0ABU9VUZ2_9CLOT</name>
<dbReference type="SUPFAM" id="SSF53850">
    <property type="entry name" value="Periplasmic binding protein-like II"/>
    <property type="match status" value="1"/>
</dbReference>
<protein>
    <submittedName>
        <fullName evidence="6">Selenium metabolism-associated LysR family transcriptional regulator</fullName>
    </submittedName>
</protein>
<dbReference type="InterPro" id="IPR047788">
    <property type="entry name" value="LysR-like_Sec_metab"/>
</dbReference>
<sequence length="302" mass="34971">MDFKQLETFCAIAKYKSYSKAAEHLFLTQPTLSSHIINLEKELKTTLVNRSSKQISLTPAGQILYQYAVDLLSLKTNAQFKLDEYRGTFVGQVEIAASTIPEQYVLPELLCQFHQEYPDVTLSMHHLPSEKIIEGVLSEEYNLGIVGSRSTHNHLAFHELVTDELALITPASEKYRRFRETLTWSDLVSLPYIFREQGSGTRKRFETALKRSHHTLKDLRVVAYIENTEVIKTCIRKGMGVSILSRRAVEQELKEGLFYAFDIPDLELHRHFYLVHHKYRSLSPLEVRFRDFLIEALRHQAT</sequence>
<gene>
    <name evidence="6" type="ORF">AAIG11_10820</name>
</gene>
<dbReference type="NCBIfam" id="NF040786">
    <property type="entry name" value="LysR_Sec_metab"/>
    <property type="match status" value="1"/>
</dbReference>
<evidence type="ECO:0000256" key="1">
    <source>
        <dbReference type="ARBA" id="ARBA00009437"/>
    </source>
</evidence>
<comment type="caution">
    <text evidence="6">The sequence shown here is derived from an EMBL/GenBank/DDBJ whole genome shotgun (WGS) entry which is preliminary data.</text>
</comment>
<evidence type="ECO:0000256" key="2">
    <source>
        <dbReference type="ARBA" id="ARBA00023015"/>
    </source>
</evidence>
<reference evidence="6 7" key="1">
    <citation type="submission" date="2024-04" db="EMBL/GenBank/DDBJ databases">
        <title>Genome sequencing and metabolic network reconstruction of aminoacids and betaine degradation by Anoxynatronum sibiricum.</title>
        <authorList>
            <person name="Detkova E.N."/>
            <person name="Boltjanskaja Y.V."/>
            <person name="Mardanov A.V."/>
            <person name="Kevbrin V."/>
        </authorList>
    </citation>
    <scope>NUCLEOTIDE SEQUENCE [LARGE SCALE GENOMIC DNA]</scope>
    <source>
        <strain evidence="6 7">Z-7981</strain>
    </source>
</reference>
<dbReference type="EMBL" id="JBCITM010000010">
    <property type="protein sequence ID" value="MEN1760971.1"/>
    <property type="molecule type" value="Genomic_DNA"/>
</dbReference>